<protein>
    <submittedName>
        <fullName evidence="1">Uncharacterized protein</fullName>
    </submittedName>
</protein>
<name>A0A0E9WFM7_ANGAN</name>
<reference evidence="1" key="1">
    <citation type="submission" date="2014-11" db="EMBL/GenBank/DDBJ databases">
        <authorList>
            <person name="Amaro Gonzalez C."/>
        </authorList>
    </citation>
    <scope>NUCLEOTIDE SEQUENCE</scope>
</reference>
<proteinExistence type="predicted"/>
<evidence type="ECO:0000313" key="1">
    <source>
        <dbReference type="EMBL" id="JAH88263.1"/>
    </source>
</evidence>
<dbReference type="EMBL" id="GBXM01020314">
    <property type="protein sequence ID" value="JAH88263.1"/>
    <property type="molecule type" value="Transcribed_RNA"/>
</dbReference>
<organism evidence="1">
    <name type="scientific">Anguilla anguilla</name>
    <name type="common">European freshwater eel</name>
    <name type="synonym">Muraena anguilla</name>
    <dbReference type="NCBI Taxonomy" id="7936"/>
    <lineage>
        <taxon>Eukaryota</taxon>
        <taxon>Metazoa</taxon>
        <taxon>Chordata</taxon>
        <taxon>Craniata</taxon>
        <taxon>Vertebrata</taxon>
        <taxon>Euteleostomi</taxon>
        <taxon>Actinopterygii</taxon>
        <taxon>Neopterygii</taxon>
        <taxon>Teleostei</taxon>
        <taxon>Anguilliformes</taxon>
        <taxon>Anguillidae</taxon>
        <taxon>Anguilla</taxon>
    </lineage>
</organism>
<accession>A0A0E9WFM7</accession>
<dbReference type="AlphaFoldDB" id="A0A0E9WFM7"/>
<reference evidence="1" key="2">
    <citation type="journal article" date="2015" name="Fish Shellfish Immunol.">
        <title>Early steps in the European eel (Anguilla anguilla)-Vibrio vulnificus interaction in the gills: Role of the RtxA13 toxin.</title>
        <authorList>
            <person name="Callol A."/>
            <person name="Pajuelo D."/>
            <person name="Ebbesson L."/>
            <person name="Teles M."/>
            <person name="MacKenzie S."/>
            <person name="Amaro C."/>
        </authorList>
    </citation>
    <scope>NUCLEOTIDE SEQUENCE</scope>
</reference>
<sequence>MQVIRNSWIWVFSTTDYEKCTIGMYALGFNNANFKETCNANK</sequence>